<evidence type="ECO:0000313" key="2">
    <source>
        <dbReference type="Proteomes" id="UP000052245"/>
    </source>
</evidence>
<protein>
    <recommendedName>
        <fullName evidence="3">Portal protein</fullName>
    </recommendedName>
</protein>
<sequence>MLDQIKLKAILEEASMNNRSSIEEFKEAKRYYGGKQLPDDVIATLKERGQPPIHENILAMMIEKIQGYKSMARQDIEVVGRQKQDRDMALVLSDILKSISDSRDFLSEKIASDENLLLGMGVLEVWIKELDATDAWGKKEKQIYVKSIPPTSFLIDPYSQKSDASDAGYFIKMYSLEYDEARVYFGEKVKNLPINMINQYRKRVNIYEFWIKELSGGQMVWNRYYTGDLAVFLKFDKAPLPNGMHPFAIRKYKIDDKGCWYGFFRNLKPQIDFINFAENRMANMIGSSKIFYEDGAVDDAEEFAMNANIDKAVVRVRQGALSGKKLEIVNNQPQISNLSAKIADTRAIAQRLSGFNDEVLGFAVSRLSGSAIEQRNNAGTVSLQSFLLASEMLDKDVFSKAIVLITHFFDAEQVFRISEYDNAARFFKINEKELDANGKPMIVDGKMSIKNKISVGVYDIYLSTVPHTKTKREDILKHWAEIIKTIAPIDQGMVAKLIPLMLDDSDSPIARNIREMLMTPEQEPNPMQDIAMQKASLELEKMKAEINKIKADSLKKVAEGKEEMGRAKI</sequence>
<organism evidence="1 2">
    <name type="scientific">Campylobacter hyointestinalis subsp. hyointestinalis</name>
    <dbReference type="NCBI Taxonomy" id="91352"/>
    <lineage>
        <taxon>Bacteria</taxon>
        <taxon>Pseudomonadati</taxon>
        <taxon>Campylobacterota</taxon>
        <taxon>Epsilonproteobacteria</taxon>
        <taxon>Campylobacterales</taxon>
        <taxon>Campylobacteraceae</taxon>
        <taxon>Campylobacter</taxon>
    </lineage>
</organism>
<evidence type="ECO:0008006" key="3">
    <source>
        <dbReference type="Google" id="ProtNLM"/>
    </source>
</evidence>
<gene>
    <name evidence="1" type="ORF">ERS739223_00445</name>
</gene>
<dbReference type="AlphaFoldDB" id="A0A9W5EQI4"/>
<dbReference type="RefSeq" id="WP_059434474.1">
    <property type="nucleotide sequence ID" value="NZ_FAUY01000002.1"/>
</dbReference>
<proteinExistence type="predicted"/>
<name>A0A9W5EQI4_CAMHY</name>
<dbReference type="InterPro" id="IPR032427">
    <property type="entry name" value="P22_portal"/>
</dbReference>
<dbReference type="EMBL" id="FAVC01000001">
    <property type="protein sequence ID" value="CUU74277.1"/>
    <property type="molecule type" value="Genomic_DNA"/>
</dbReference>
<comment type="caution">
    <text evidence="1">The sequence shown here is derived from an EMBL/GenBank/DDBJ whole genome shotgun (WGS) entry which is preliminary data.</text>
</comment>
<dbReference type="Pfam" id="PF16510">
    <property type="entry name" value="P22_portal"/>
    <property type="match status" value="2"/>
</dbReference>
<evidence type="ECO:0000313" key="1">
    <source>
        <dbReference type="EMBL" id="CUU74277.1"/>
    </source>
</evidence>
<dbReference type="Proteomes" id="UP000052245">
    <property type="component" value="Unassembled WGS sequence"/>
</dbReference>
<reference evidence="1 2" key="1">
    <citation type="submission" date="2015-11" db="EMBL/GenBank/DDBJ databases">
        <authorList>
            <consortium name="Pathogen Informatics"/>
        </authorList>
    </citation>
    <scope>NUCLEOTIDE SEQUENCE [LARGE SCALE GENOMIC DNA]</scope>
    <source>
        <strain evidence="1 2">007A-0283</strain>
    </source>
</reference>
<accession>A0A9W5EQI4</accession>